<keyword evidence="4" id="KW-0632">Potassium channel impairing toxin</keyword>
<evidence type="ECO:0000256" key="1">
    <source>
        <dbReference type="ARBA" id="ARBA00004613"/>
    </source>
</evidence>
<organism evidence="10">
    <name type="scientific">Centruroides hentzi</name>
    <dbReference type="NCBI Taxonomy" id="88313"/>
    <lineage>
        <taxon>Eukaryota</taxon>
        <taxon>Metazoa</taxon>
        <taxon>Ecdysozoa</taxon>
        <taxon>Arthropoda</taxon>
        <taxon>Chelicerata</taxon>
        <taxon>Arachnida</taxon>
        <taxon>Scorpiones</taxon>
        <taxon>Buthida</taxon>
        <taxon>Buthoidea</taxon>
        <taxon>Buthidae</taxon>
        <taxon>Centruroides</taxon>
    </lineage>
</organism>
<proteinExistence type="predicted"/>
<dbReference type="PROSITE" id="PS51257">
    <property type="entry name" value="PROKAR_LIPOPROTEIN"/>
    <property type="match status" value="1"/>
</dbReference>
<comment type="subcellular location">
    <subcellularLocation>
        <location evidence="1">Secreted</location>
    </subcellularLocation>
</comment>
<evidence type="ECO:0000313" key="10">
    <source>
        <dbReference type="EMBL" id="MBW20160.1"/>
    </source>
</evidence>
<evidence type="ECO:0000256" key="2">
    <source>
        <dbReference type="ARBA" id="ARBA00022525"/>
    </source>
</evidence>
<dbReference type="GO" id="GO:0090729">
    <property type="term" value="F:toxin activity"/>
    <property type="evidence" value="ECO:0007669"/>
    <property type="project" value="UniProtKB-UniRule"/>
</dbReference>
<dbReference type="InterPro" id="IPR029237">
    <property type="entry name" value="Long_scorpion_toxin_alpha/beta"/>
</dbReference>
<keyword evidence="5" id="KW-0872">Ion channel impairing toxin</keyword>
<dbReference type="AlphaFoldDB" id="A0A2I9LP46"/>
<protein>
    <submittedName>
        <fullName evidence="10">KTx</fullName>
    </submittedName>
</protein>
<evidence type="ECO:0000256" key="7">
    <source>
        <dbReference type="PROSITE-ProRule" id="PRU01209"/>
    </source>
</evidence>
<accession>A0A2I9LP46</accession>
<keyword evidence="2" id="KW-0964">Secreted</keyword>
<dbReference type="Pfam" id="PF14866">
    <property type="entry name" value="Scorpion_toxin_alpha-beta"/>
    <property type="match status" value="1"/>
</dbReference>
<keyword evidence="8" id="KW-0732">Signal</keyword>
<reference evidence="10" key="1">
    <citation type="journal article" date="2017" name="Toxicon">
        <title>Venom-gland transcriptomics and venom proteomics of the Hentz striped scorpion (Centruroides hentzi; Buthidae) reveal high toxin diversity in a harmless member of a lethal family.</title>
        <authorList>
            <person name="Ward M.J."/>
            <person name="Ellsworth S.A."/>
            <person name="Rokyta D.R."/>
        </authorList>
    </citation>
    <scope>NUCLEOTIDE SEQUENCE</scope>
    <source>
        <tissue evidence="10">Venom gland</tissue>
    </source>
</reference>
<keyword evidence="3 7" id="KW-0800">Toxin</keyword>
<dbReference type="GO" id="GO:0005576">
    <property type="term" value="C:extracellular region"/>
    <property type="evidence" value="ECO:0007669"/>
    <property type="project" value="UniProtKB-SubCell"/>
</dbReference>
<evidence type="ECO:0000256" key="6">
    <source>
        <dbReference type="ARBA" id="ARBA00023157"/>
    </source>
</evidence>
<evidence type="ECO:0000256" key="4">
    <source>
        <dbReference type="ARBA" id="ARBA00022773"/>
    </source>
</evidence>
<evidence type="ECO:0000259" key="9">
    <source>
        <dbReference type="PROSITE" id="PS51862"/>
    </source>
</evidence>
<evidence type="ECO:0000256" key="5">
    <source>
        <dbReference type="ARBA" id="ARBA00022872"/>
    </source>
</evidence>
<comment type="caution">
    <text evidence="7">Lacks conserved residue(s) required for the propagation of feature annotation.</text>
</comment>
<name>A0A2I9LP46_9SCOR</name>
<sequence>MERKLAVLLLLLGMVALASCGLREKHVQKLLSLVVPEGTLRKILQTVVHKAAKSQFGCPLYEGYCETHCQDVTRNEGECHGMKCKCKSK</sequence>
<feature type="domain" description="BetaSPN-type CS-alpha/beta" evidence="9">
    <location>
        <begin position="55"/>
        <end position="89"/>
    </location>
</feature>
<dbReference type="PROSITE" id="PS51862">
    <property type="entry name" value="BSPN_CSAB"/>
    <property type="match status" value="1"/>
</dbReference>
<feature type="signal peptide" evidence="8">
    <location>
        <begin position="1"/>
        <end position="20"/>
    </location>
</feature>
<keyword evidence="6" id="KW-1015">Disulfide bond</keyword>
<dbReference type="GO" id="GO:0015459">
    <property type="term" value="F:potassium channel regulator activity"/>
    <property type="evidence" value="ECO:0007669"/>
    <property type="project" value="UniProtKB-KW"/>
</dbReference>
<evidence type="ECO:0000256" key="8">
    <source>
        <dbReference type="SAM" id="SignalP"/>
    </source>
</evidence>
<evidence type="ECO:0000256" key="3">
    <source>
        <dbReference type="ARBA" id="ARBA00022656"/>
    </source>
</evidence>
<feature type="chain" id="PRO_5014389909" evidence="8">
    <location>
        <begin position="21"/>
        <end position="89"/>
    </location>
</feature>
<dbReference type="EMBL" id="GFWZ01000170">
    <property type="protein sequence ID" value="MBW20160.1"/>
    <property type="molecule type" value="Transcribed_RNA"/>
</dbReference>